<evidence type="ECO:0000256" key="9">
    <source>
        <dbReference type="ARBA" id="ARBA00023049"/>
    </source>
</evidence>
<evidence type="ECO:0000256" key="6">
    <source>
        <dbReference type="ARBA" id="ARBA00022801"/>
    </source>
</evidence>
<dbReference type="Pfam" id="PF01435">
    <property type="entry name" value="Peptidase_M48"/>
    <property type="match status" value="1"/>
</dbReference>
<sequence>MLRKASLSYFIASIITIIVILIEVGIRSAVVSPFVLLDSNKDNNPKVLISHSLYQGDFLLTYQDGHPKDRSEAAFQLGGKQIHFTEIPSRDGISTIETDKLMKDKATVFLRRGFVPIHDDKIKMEQVSQNPFFSKYNLTILTETTKVKTGFKHNTTYIILITLIGILFPAMLFLFFNLHESMKNLFTLFIPFVLAIFLPLGLNYYFLMGYVLSITGSYVLSIILSILVPSFLSVLLTAYSFEYTTKDTPEDIEENEGAPVNSFLMNVREQVVLFGATTLSLLYFGSYLLLPLSFQAKIMDNLFLFCGWYFALIILFIFGYSIIQKIINKYEVLNTEAFMNIRKDIENKTNQKVNIWVKKDSQHDVNAWIYSFKLPFKRRVDVYVTEGLLDKFDKDEIRAILYHEMGHAKLKHAHYTMFLTLIVTLFMGISMYYARQFMLANGWWQYVLIFPIGVILMIFITEWLPKKISRLFEIQADNFAVSHLENKTLYLNTLIKLSSLIEEEDGDYGRKSEWRESHPSFEKRIENIKKTN</sequence>
<reference evidence="13 14" key="1">
    <citation type="submission" date="2017-06" db="EMBL/GenBank/DDBJ databases">
        <title>Draft Genome Sequence of Bacillus sp Strain 36R Isolated from saline sediment at Atanasia, Sonora, Mexico.</title>
        <authorList>
            <person name="Sanchez Diaz R."/>
            <person name="Quiroz Macias M.E."/>
            <person name="Ibarra Gamez J.C."/>
            <person name="Enciso Ibarra J."/>
            <person name="Gomez Gil B."/>
            <person name="Galaviz Silva L."/>
        </authorList>
    </citation>
    <scope>NUCLEOTIDE SEQUENCE [LARGE SCALE GENOMIC DNA]</scope>
    <source>
        <strain evidence="13 14">36R_ATNSAL</strain>
    </source>
</reference>
<evidence type="ECO:0000256" key="10">
    <source>
        <dbReference type="ARBA" id="ARBA00023136"/>
    </source>
</evidence>
<evidence type="ECO:0000313" key="13">
    <source>
        <dbReference type="EMBL" id="PCK21368.1"/>
    </source>
</evidence>
<comment type="cofactor">
    <cofactor evidence="1">
        <name>Zn(2+)</name>
        <dbReference type="ChEBI" id="CHEBI:29105"/>
    </cofactor>
</comment>
<feature type="transmembrane region" description="Helical" evidence="11">
    <location>
        <begin position="415"/>
        <end position="434"/>
    </location>
</feature>
<keyword evidence="8 11" id="KW-1133">Transmembrane helix</keyword>
<feature type="transmembrane region" description="Helical" evidence="11">
    <location>
        <begin position="7"/>
        <end position="26"/>
    </location>
</feature>
<dbReference type="PANTHER" id="PTHR43221:SF2">
    <property type="entry name" value="PROTEASE HTPX HOMOLOG"/>
    <property type="match status" value="1"/>
</dbReference>
<evidence type="ECO:0000256" key="7">
    <source>
        <dbReference type="ARBA" id="ARBA00022833"/>
    </source>
</evidence>
<feature type="transmembrane region" description="Helical" evidence="11">
    <location>
        <begin position="185"/>
        <end position="206"/>
    </location>
</feature>
<keyword evidence="2" id="KW-1003">Cell membrane</keyword>
<evidence type="ECO:0000256" key="5">
    <source>
        <dbReference type="ARBA" id="ARBA00022723"/>
    </source>
</evidence>
<dbReference type="OrthoDB" id="9781930at2"/>
<dbReference type="InterPro" id="IPR050083">
    <property type="entry name" value="HtpX_protease"/>
</dbReference>
<evidence type="ECO:0000256" key="2">
    <source>
        <dbReference type="ARBA" id="ARBA00022475"/>
    </source>
</evidence>
<proteinExistence type="predicted"/>
<comment type="caution">
    <text evidence="13">The sequence shown here is derived from an EMBL/GenBank/DDBJ whole genome shotgun (WGS) entry which is preliminary data.</text>
</comment>
<feature type="domain" description="Peptidase M48" evidence="12">
    <location>
        <begin position="360"/>
        <end position="531"/>
    </location>
</feature>
<feature type="transmembrane region" description="Helical" evidence="11">
    <location>
        <begin position="271"/>
        <end position="290"/>
    </location>
</feature>
<accession>A0A2A5IVK4</accession>
<protein>
    <submittedName>
        <fullName evidence="13">Peptidase M48</fullName>
    </submittedName>
</protein>
<keyword evidence="5" id="KW-0479">Metal-binding</keyword>
<dbReference type="GO" id="GO:0046872">
    <property type="term" value="F:metal ion binding"/>
    <property type="evidence" value="ECO:0007669"/>
    <property type="project" value="UniProtKB-KW"/>
</dbReference>
<feature type="transmembrane region" description="Helical" evidence="11">
    <location>
        <begin position="302"/>
        <end position="323"/>
    </location>
</feature>
<evidence type="ECO:0000256" key="8">
    <source>
        <dbReference type="ARBA" id="ARBA00022989"/>
    </source>
</evidence>
<feature type="transmembrane region" description="Helical" evidence="11">
    <location>
        <begin position="157"/>
        <end position="178"/>
    </location>
</feature>
<dbReference type="EMBL" id="NKHG01000061">
    <property type="protein sequence ID" value="PCK21368.1"/>
    <property type="molecule type" value="Genomic_DNA"/>
</dbReference>
<evidence type="ECO:0000256" key="11">
    <source>
        <dbReference type="SAM" id="Phobius"/>
    </source>
</evidence>
<feature type="transmembrane region" description="Helical" evidence="11">
    <location>
        <begin position="218"/>
        <end position="239"/>
    </location>
</feature>
<feature type="transmembrane region" description="Helical" evidence="11">
    <location>
        <begin position="446"/>
        <end position="464"/>
    </location>
</feature>
<evidence type="ECO:0000256" key="4">
    <source>
        <dbReference type="ARBA" id="ARBA00022692"/>
    </source>
</evidence>
<dbReference type="GO" id="GO:0004222">
    <property type="term" value="F:metalloendopeptidase activity"/>
    <property type="evidence" value="ECO:0007669"/>
    <property type="project" value="InterPro"/>
</dbReference>
<keyword evidence="4 11" id="KW-0812">Transmembrane</keyword>
<evidence type="ECO:0000256" key="1">
    <source>
        <dbReference type="ARBA" id="ARBA00001947"/>
    </source>
</evidence>
<name>A0A2A5IVK4_BACPU</name>
<dbReference type="PANTHER" id="PTHR43221">
    <property type="entry name" value="PROTEASE HTPX"/>
    <property type="match status" value="1"/>
</dbReference>
<keyword evidence="6" id="KW-0378">Hydrolase</keyword>
<dbReference type="Proteomes" id="UP000228754">
    <property type="component" value="Unassembled WGS sequence"/>
</dbReference>
<keyword evidence="3" id="KW-0645">Protease</keyword>
<dbReference type="GO" id="GO:0006508">
    <property type="term" value="P:proteolysis"/>
    <property type="evidence" value="ECO:0007669"/>
    <property type="project" value="UniProtKB-KW"/>
</dbReference>
<dbReference type="Gene3D" id="3.30.2010.10">
    <property type="entry name" value="Metalloproteases ('zincins'), catalytic domain"/>
    <property type="match status" value="1"/>
</dbReference>
<keyword evidence="10 11" id="KW-0472">Membrane</keyword>
<evidence type="ECO:0000256" key="3">
    <source>
        <dbReference type="ARBA" id="ARBA00022670"/>
    </source>
</evidence>
<gene>
    <name evidence="13" type="ORF">CEY02_08460</name>
</gene>
<keyword evidence="7" id="KW-0862">Zinc</keyword>
<organism evidence="13 14">
    <name type="scientific">Bacillus pumilus</name>
    <name type="common">Bacillus mesentericus</name>
    <dbReference type="NCBI Taxonomy" id="1408"/>
    <lineage>
        <taxon>Bacteria</taxon>
        <taxon>Bacillati</taxon>
        <taxon>Bacillota</taxon>
        <taxon>Bacilli</taxon>
        <taxon>Bacillales</taxon>
        <taxon>Bacillaceae</taxon>
        <taxon>Bacillus</taxon>
    </lineage>
</organism>
<dbReference type="AlphaFoldDB" id="A0A2A5IVK4"/>
<dbReference type="InterPro" id="IPR001915">
    <property type="entry name" value="Peptidase_M48"/>
</dbReference>
<keyword evidence="9" id="KW-0482">Metalloprotease</keyword>
<evidence type="ECO:0000259" key="12">
    <source>
        <dbReference type="Pfam" id="PF01435"/>
    </source>
</evidence>
<evidence type="ECO:0000313" key="14">
    <source>
        <dbReference type="Proteomes" id="UP000228754"/>
    </source>
</evidence>